<evidence type="ECO:0000313" key="1">
    <source>
        <dbReference type="EMBL" id="KAL1409144.1"/>
    </source>
</evidence>
<comment type="caution">
    <text evidence="1">The sequence shown here is derived from an EMBL/GenBank/DDBJ whole genome shotgun (WGS) entry which is preliminary data.</text>
</comment>
<dbReference type="GeneID" id="95987016"/>
<gene>
    <name evidence="1" type="ORF">Q8F55_005973</name>
</gene>
<evidence type="ECO:0000313" key="2">
    <source>
        <dbReference type="Proteomes" id="UP001565368"/>
    </source>
</evidence>
<keyword evidence="2" id="KW-1185">Reference proteome</keyword>
<reference evidence="1 2" key="1">
    <citation type="submission" date="2023-08" db="EMBL/GenBank/DDBJ databases">
        <title>Annotated Genome Sequence of Vanrija albida AlHP1.</title>
        <authorList>
            <person name="Herzog R."/>
        </authorList>
    </citation>
    <scope>NUCLEOTIDE SEQUENCE [LARGE SCALE GENOMIC DNA]</scope>
    <source>
        <strain evidence="1 2">AlHP1</strain>
    </source>
</reference>
<dbReference type="EMBL" id="JBBXJM010000004">
    <property type="protein sequence ID" value="KAL1409144.1"/>
    <property type="molecule type" value="Genomic_DNA"/>
</dbReference>
<sequence length="64" mass="7185">MIVEGCDIDSMRALRTTSTAFRTRMDSLLNLHVELVLNQESKGLYMLLSGPRGSSRQGRRLDST</sequence>
<dbReference type="RefSeq" id="XP_069209088.1">
    <property type="nucleotide sequence ID" value="XM_069354446.1"/>
</dbReference>
<dbReference type="Proteomes" id="UP001565368">
    <property type="component" value="Unassembled WGS sequence"/>
</dbReference>
<proteinExistence type="predicted"/>
<accession>A0ABR3Q346</accession>
<protein>
    <submittedName>
        <fullName evidence="1">Uncharacterized protein</fullName>
    </submittedName>
</protein>
<name>A0ABR3Q346_9TREE</name>
<organism evidence="1 2">
    <name type="scientific">Vanrija albida</name>
    <dbReference type="NCBI Taxonomy" id="181172"/>
    <lineage>
        <taxon>Eukaryota</taxon>
        <taxon>Fungi</taxon>
        <taxon>Dikarya</taxon>
        <taxon>Basidiomycota</taxon>
        <taxon>Agaricomycotina</taxon>
        <taxon>Tremellomycetes</taxon>
        <taxon>Trichosporonales</taxon>
        <taxon>Trichosporonaceae</taxon>
        <taxon>Vanrija</taxon>
    </lineage>
</organism>